<evidence type="ECO:0008006" key="3">
    <source>
        <dbReference type="Google" id="ProtNLM"/>
    </source>
</evidence>
<proteinExistence type="predicted"/>
<protein>
    <recommendedName>
        <fullName evidence="3">Lipoprotein</fullName>
    </recommendedName>
</protein>
<dbReference type="KEGG" id="tpol:Mal48_19820"/>
<accession>A0A517QMA6</accession>
<dbReference type="InterPro" id="IPR046230">
    <property type="entry name" value="DUF6263"/>
</dbReference>
<keyword evidence="2" id="KW-1185">Reference proteome</keyword>
<reference evidence="1 2" key="1">
    <citation type="submission" date="2019-02" db="EMBL/GenBank/DDBJ databases">
        <title>Deep-cultivation of Planctomycetes and their phenomic and genomic characterization uncovers novel biology.</title>
        <authorList>
            <person name="Wiegand S."/>
            <person name="Jogler M."/>
            <person name="Boedeker C."/>
            <person name="Pinto D."/>
            <person name="Vollmers J."/>
            <person name="Rivas-Marin E."/>
            <person name="Kohn T."/>
            <person name="Peeters S.H."/>
            <person name="Heuer A."/>
            <person name="Rast P."/>
            <person name="Oberbeckmann S."/>
            <person name="Bunk B."/>
            <person name="Jeske O."/>
            <person name="Meyerdierks A."/>
            <person name="Storesund J.E."/>
            <person name="Kallscheuer N."/>
            <person name="Luecker S."/>
            <person name="Lage O.M."/>
            <person name="Pohl T."/>
            <person name="Merkel B.J."/>
            <person name="Hornburger P."/>
            <person name="Mueller R.-W."/>
            <person name="Bruemmer F."/>
            <person name="Labrenz M."/>
            <person name="Spormann A.M."/>
            <person name="Op den Camp H."/>
            <person name="Overmann J."/>
            <person name="Amann R."/>
            <person name="Jetten M.S.M."/>
            <person name="Mascher T."/>
            <person name="Medema M.H."/>
            <person name="Devos D.P."/>
            <person name="Kaster A.-K."/>
            <person name="Ovreas L."/>
            <person name="Rohde M."/>
            <person name="Galperin M.Y."/>
            <person name="Jogler C."/>
        </authorList>
    </citation>
    <scope>NUCLEOTIDE SEQUENCE [LARGE SCALE GENOMIC DNA]</scope>
    <source>
        <strain evidence="1 2">Mal48</strain>
    </source>
</reference>
<evidence type="ECO:0000313" key="2">
    <source>
        <dbReference type="Proteomes" id="UP000315724"/>
    </source>
</evidence>
<sequence>MASKEYKMQFTTRILGAFLLCALLATGCSQEKKASSQGEIVEEWGTQPPNENVVRSAESASQSRLKLKLKPGDRFPLRKVVEQELNQDSLSGSANRIHTRLELLFAISVVDKVDDRTKLQVRYDQVKYSHRIGEELLEFDSTRPVANLPVSVKAYQAMVGDGFSFWIGKENQIVSVDGFTEFLNRCLQNVPENERSNVVLGIEAGSGESGIANFIDNSIGLLPYGGVHKPGDSWERPSHIGRPVPMHVNTQYTLKQLDPHLATIEIRGQITPSTTMTARDAQTGVRVTVRGGETQGSCTIFRETGLPQRSHVEQNIDMTVMMSGALQFNQRKKVTTTIEAFPAGATSTPARIQLGHHSEDFSSSQNIRRVSGP</sequence>
<dbReference type="Pfam" id="PF19777">
    <property type="entry name" value="DUF6263"/>
    <property type="match status" value="1"/>
</dbReference>
<dbReference type="PROSITE" id="PS51257">
    <property type="entry name" value="PROKAR_LIPOPROTEIN"/>
    <property type="match status" value="1"/>
</dbReference>
<evidence type="ECO:0000313" key="1">
    <source>
        <dbReference type="EMBL" id="QDT32735.1"/>
    </source>
</evidence>
<dbReference type="Proteomes" id="UP000315724">
    <property type="component" value="Chromosome"/>
</dbReference>
<name>A0A517QMA6_9PLAN</name>
<dbReference type="AlphaFoldDB" id="A0A517QMA6"/>
<dbReference type="EMBL" id="CP036267">
    <property type="protein sequence ID" value="QDT32735.1"/>
    <property type="molecule type" value="Genomic_DNA"/>
</dbReference>
<gene>
    <name evidence="1" type="ORF">Mal48_19820</name>
</gene>
<organism evidence="1 2">
    <name type="scientific">Thalassoglobus polymorphus</name>
    <dbReference type="NCBI Taxonomy" id="2527994"/>
    <lineage>
        <taxon>Bacteria</taxon>
        <taxon>Pseudomonadati</taxon>
        <taxon>Planctomycetota</taxon>
        <taxon>Planctomycetia</taxon>
        <taxon>Planctomycetales</taxon>
        <taxon>Planctomycetaceae</taxon>
        <taxon>Thalassoglobus</taxon>
    </lineage>
</organism>